<dbReference type="STRING" id="127582.A0A2Y9RDN5"/>
<feature type="region of interest" description="Disordered" evidence="1">
    <location>
        <begin position="110"/>
        <end position="179"/>
    </location>
</feature>
<dbReference type="KEGG" id="tmu:101341491"/>
<dbReference type="Proteomes" id="UP000248480">
    <property type="component" value="Unplaced"/>
</dbReference>
<dbReference type="GeneID" id="101341491"/>
<keyword evidence="2" id="KW-1185">Reference proteome</keyword>
<dbReference type="InParanoid" id="A0A2Y9RDN5"/>
<dbReference type="RefSeq" id="XP_023590069.1">
    <property type="nucleotide sequence ID" value="XM_023734301.1"/>
</dbReference>
<reference evidence="3" key="1">
    <citation type="submission" date="2025-08" db="UniProtKB">
        <authorList>
            <consortium name="RefSeq"/>
        </authorList>
    </citation>
    <scope>IDENTIFICATION</scope>
</reference>
<accession>A0A2Y9RDN5</accession>
<organism evidence="2 3">
    <name type="scientific">Trichechus manatus latirostris</name>
    <name type="common">Florida manatee</name>
    <dbReference type="NCBI Taxonomy" id="127582"/>
    <lineage>
        <taxon>Eukaryota</taxon>
        <taxon>Metazoa</taxon>
        <taxon>Chordata</taxon>
        <taxon>Craniata</taxon>
        <taxon>Vertebrata</taxon>
        <taxon>Euteleostomi</taxon>
        <taxon>Mammalia</taxon>
        <taxon>Eutheria</taxon>
        <taxon>Afrotheria</taxon>
        <taxon>Sirenia</taxon>
        <taxon>Trichechidae</taxon>
        <taxon>Trichechus</taxon>
    </lineage>
</organism>
<sequence length="179" mass="19918">MPPVVWKRRWAGGSKTIHADSDCLGLNSGSDLWEEERKSMTEPTHHLIHRIMSSSSYNEEDLTSFSSDNEEDQMPDPSAKITEDSFEFFTPENPSSIKFTTLFQRDSILASTSSSKDGTSDSGKRVNSKRKLKMMKKVSSTLSKVFPRSDANKPKTSSSYPSSRTDTATSDVNKPADLP</sequence>
<gene>
    <name evidence="3" type="primary">LOC101341491</name>
</gene>
<evidence type="ECO:0000256" key="1">
    <source>
        <dbReference type="SAM" id="MobiDB-lite"/>
    </source>
</evidence>
<feature type="compositionally biased region" description="Polar residues" evidence="1">
    <location>
        <begin position="154"/>
        <end position="172"/>
    </location>
</feature>
<feature type="region of interest" description="Disordered" evidence="1">
    <location>
        <begin position="50"/>
        <end position="83"/>
    </location>
</feature>
<feature type="compositionally biased region" description="Acidic residues" evidence="1">
    <location>
        <begin position="58"/>
        <end position="74"/>
    </location>
</feature>
<dbReference type="PANTHER" id="PTHR21856">
    <property type="entry name" value="FIBROUS SHEATH-INTERACTING PROTEIN 2"/>
    <property type="match status" value="1"/>
</dbReference>
<protein>
    <submittedName>
        <fullName evidence="3">Fibrous sheath-interacting protein 2-like</fullName>
    </submittedName>
</protein>
<dbReference type="AlphaFoldDB" id="A0A2Y9RDN5"/>
<dbReference type="PANTHER" id="PTHR21856:SF7">
    <property type="entry name" value="FIBROUS SHEATH-INTERACTING PROTEIN 2"/>
    <property type="match status" value="1"/>
</dbReference>
<evidence type="ECO:0000313" key="2">
    <source>
        <dbReference type="Proteomes" id="UP000248480"/>
    </source>
</evidence>
<name>A0A2Y9RDN5_TRIMA</name>
<proteinExistence type="predicted"/>
<dbReference type="InterPro" id="IPR038891">
    <property type="entry name" value="FSIP2"/>
</dbReference>
<dbReference type="GO" id="GO:0005739">
    <property type="term" value="C:mitochondrion"/>
    <property type="evidence" value="ECO:0007669"/>
    <property type="project" value="TreeGrafter"/>
</dbReference>
<feature type="compositionally biased region" description="Basic residues" evidence="1">
    <location>
        <begin position="126"/>
        <end position="136"/>
    </location>
</feature>
<evidence type="ECO:0000313" key="3">
    <source>
        <dbReference type="RefSeq" id="XP_023590069.1"/>
    </source>
</evidence>